<organism evidence="1 2">
    <name type="scientific">Enteractinococcus helveticum</name>
    <dbReference type="NCBI Taxonomy" id="1837282"/>
    <lineage>
        <taxon>Bacteria</taxon>
        <taxon>Bacillati</taxon>
        <taxon>Actinomycetota</taxon>
        <taxon>Actinomycetes</taxon>
        <taxon>Micrococcales</taxon>
        <taxon>Micrococcaceae</taxon>
    </lineage>
</organism>
<dbReference type="EMBL" id="DYXC01000072">
    <property type="protein sequence ID" value="HJF14433.1"/>
    <property type="molecule type" value="Genomic_DNA"/>
</dbReference>
<sequence>MRWNDLFADLEAQLQFGHWEAVEQDAAELTRGLWAELTLMDRLRGALGEQVRMVLADGRSQVIDLRSVGPAWVGGIDETSSVIIVRDAIRGIDTNLKRAVVPSRPMRAGPSVLAIYRTLARRREPVQVVSRQGAMLAEGTIDRVGKDHLDIAIHARDEFRRSSVVQGWRIIPTDAIQLVRASPMGLEDIV</sequence>
<dbReference type="AlphaFoldDB" id="A0A921FLU4"/>
<accession>A0A921FLU4</accession>
<protein>
    <submittedName>
        <fullName evidence="1">Uncharacterized protein</fullName>
    </submittedName>
</protein>
<dbReference type="RefSeq" id="WP_303904633.1">
    <property type="nucleotide sequence ID" value="NZ_DYXC01000072.1"/>
</dbReference>
<dbReference type="Proteomes" id="UP000703315">
    <property type="component" value="Unassembled WGS sequence"/>
</dbReference>
<reference evidence="1" key="2">
    <citation type="submission" date="2021-09" db="EMBL/GenBank/DDBJ databases">
        <authorList>
            <person name="Gilroy R."/>
        </authorList>
    </citation>
    <scope>NUCLEOTIDE SEQUENCE</scope>
    <source>
        <strain evidence="1">ChiHjej13B12-14962</strain>
    </source>
</reference>
<reference evidence="1" key="1">
    <citation type="journal article" date="2021" name="PeerJ">
        <title>Extensive microbial diversity within the chicken gut microbiome revealed by metagenomics and culture.</title>
        <authorList>
            <person name="Gilroy R."/>
            <person name="Ravi A."/>
            <person name="Getino M."/>
            <person name="Pursley I."/>
            <person name="Horton D.L."/>
            <person name="Alikhan N.F."/>
            <person name="Baker D."/>
            <person name="Gharbi K."/>
            <person name="Hall N."/>
            <person name="Watson M."/>
            <person name="Adriaenssens E.M."/>
            <person name="Foster-Nyarko E."/>
            <person name="Jarju S."/>
            <person name="Secka A."/>
            <person name="Antonio M."/>
            <person name="Oren A."/>
            <person name="Chaudhuri R.R."/>
            <person name="La Ragione R."/>
            <person name="Hildebrand F."/>
            <person name="Pallen M.J."/>
        </authorList>
    </citation>
    <scope>NUCLEOTIDE SEQUENCE</scope>
    <source>
        <strain evidence="1">ChiHjej13B12-14962</strain>
    </source>
</reference>
<gene>
    <name evidence="1" type="ORF">K8V32_06445</name>
</gene>
<evidence type="ECO:0000313" key="2">
    <source>
        <dbReference type="Proteomes" id="UP000703315"/>
    </source>
</evidence>
<evidence type="ECO:0000313" key="1">
    <source>
        <dbReference type="EMBL" id="HJF14433.1"/>
    </source>
</evidence>
<proteinExistence type="predicted"/>
<comment type="caution">
    <text evidence="1">The sequence shown here is derived from an EMBL/GenBank/DDBJ whole genome shotgun (WGS) entry which is preliminary data.</text>
</comment>
<name>A0A921FLU4_9MICC</name>